<feature type="region of interest" description="Disordered" evidence="6">
    <location>
        <begin position="289"/>
        <end position="379"/>
    </location>
</feature>
<feature type="transmembrane region" description="Helical" evidence="7">
    <location>
        <begin position="96"/>
        <end position="116"/>
    </location>
</feature>
<evidence type="ECO:0000256" key="6">
    <source>
        <dbReference type="SAM" id="MobiDB-lite"/>
    </source>
</evidence>
<protein>
    <submittedName>
        <fullName evidence="10">TLC domain-containing protein</fullName>
    </submittedName>
</protein>
<dbReference type="InterPro" id="IPR006634">
    <property type="entry name" value="TLC-dom"/>
</dbReference>
<proteinExistence type="predicted"/>
<feature type="transmembrane region" description="Helical" evidence="7">
    <location>
        <begin position="263"/>
        <end position="284"/>
    </location>
</feature>
<reference evidence="9" key="2">
    <citation type="submission" date="2014-05" db="EMBL/GenBank/DDBJ databases">
        <title>The genome and life-stage specific transcriptomes of Globodera pallida elucidate key aspects of plant parasitism by a cyst nematode.</title>
        <authorList>
            <person name="Cotton J.A."/>
            <person name="Lilley C.J."/>
            <person name="Jones L.M."/>
            <person name="Kikuchi T."/>
            <person name="Reid A.J."/>
            <person name="Thorpe P."/>
            <person name="Tsai I.J."/>
            <person name="Beasley H."/>
            <person name="Blok V."/>
            <person name="Cock P.J.A."/>
            <person name="Van den Akker S.E."/>
            <person name="Holroyd N."/>
            <person name="Hunt M."/>
            <person name="Mantelin S."/>
            <person name="Naghra H."/>
            <person name="Pain A."/>
            <person name="Palomares-Rius J.E."/>
            <person name="Zarowiecki M."/>
            <person name="Berriman M."/>
            <person name="Jones J.T."/>
            <person name="Urwin P.E."/>
        </authorList>
    </citation>
    <scope>NUCLEOTIDE SEQUENCE [LARGE SCALE GENOMIC DNA]</scope>
    <source>
        <strain evidence="9">Lindley</strain>
    </source>
</reference>
<feature type="transmembrane region" description="Helical" evidence="7">
    <location>
        <begin position="181"/>
        <end position="198"/>
    </location>
</feature>
<dbReference type="Proteomes" id="UP000050741">
    <property type="component" value="Unassembled WGS sequence"/>
</dbReference>
<evidence type="ECO:0000256" key="4">
    <source>
        <dbReference type="ARBA" id="ARBA00023136"/>
    </source>
</evidence>
<feature type="domain" description="TLC" evidence="8">
    <location>
        <begin position="87"/>
        <end position="275"/>
    </location>
</feature>
<keyword evidence="9" id="KW-1185">Reference proteome</keyword>
<sequence length="379" mass="42796">MSSPTYNQPEPTPVKAPEQSAYIIYNFQTVFSFFFFRFFQFAVRWYLFGKWTFPTFSYFKRRRQRHSQQSNLKRKMDSKSLEIVPPNKKWRISNEFVSLFHSILSGFWALGALMHFDDYINDLVDTNSKVARYLTCMSFGYLVHDFIDLVVNEQSARIIELLFHHVVVLTGLLTSAVSCKFLYIVLIGLLMEVNSIFLHSRSLCNLYRQPKDSNLFKIIALFNIATFMLFRIVVSLVLVGWVITQYFKLELDWYLQVINSLLAYSLFVTNFVLCYRVLAADGLLGKGHARPLPRSQSSSSSLGKPGGARPLQQQSEDEAEDDTGADFEDEGLESDLNNALAGAEGGGSGEGDIEAGQAVATEPMGQATKNGDVVIPTGK</sequence>
<feature type="transmembrane region" description="Helical" evidence="7">
    <location>
        <begin position="20"/>
        <end position="39"/>
    </location>
</feature>
<evidence type="ECO:0000256" key="2">
    <source>
        <dbReference type="ARBA" id="ARBA00022692"/>
    </source>
</evidence>
<reference evidence="9" key="1">
    <citation type="submission" date="2013-12" db="EMBL/GenBank/DDBJ databases">
        <authorList>
            <person name="Aslett M."/>
        </authorList>
    </citation>
    <scope>NUCLEOTIDE SEQUENCE [LARGE SCALE GENOMIC DNA]</scope>
    <source>
        <strain evidence="9">Lindley</strain>
    </source>
</reference>
<dbReference type="GO" id="GO:0005886">
    <property type="term" value="C:plasma membrane"/>
    <property type="evidence" value="ECO:0007669"/>
    <property type="project" value="TreeGrafter"/>
</dbReference>
<name>A0A183CC31_GLOPA</name>
<accession>A0A183CC31</accession>
<evidence type="ECO:0000259" key="8">
    <source>
        <dbReference type="PROSITE" id="PS50922"/>
    </source>
</evidence>
<dbReference type="GO" id="GO:0097035">
    <property type="term" value="P:regulation of membrane lipid distribution"/>
    <property type="evidence" value="ECO:0007669"/>
    <property type="project" value="TreeGrafter"/>
</dbReference>
<comment type="subcellular location">
    <subcellularLocation>
        <location evidence="1">Membrane</location>
        <topology evidence="1">Multi-pass membrane protein</topology>
    </subcellularLocation>
</comment>
<keyword evidence="4 5" id="KW-0472">Membrane</keyword>
<dbReference type="PANTHER" id="PTHR13439">
    <property type="entry name" value="CT120 PROTEIN"/>
    <property type="match status" value="1"/>
</dbReference>
<feature type="transmembrane region" description="Helical" evidence="7">
    <location>
        <begin position="218"/>
        <end position="243"/>
    </location>
</feature>
<dbReference type="PANTHER" id="PTHR13439:SF70">
    <property type="entry name" value="TLC DOMAIN-CONTAINING PROTEIN-RELATED"/>
    <property type="match status" value="1"/>
</dbReference>
<dbReference type="Pfam" id="PF03798">
    <property type="entry name" value="TRAM_LAG1_CLN8"/>
    <property type="match status" value="1"/>
</dbReference>
<dbReference type="GO" id="GO:0071709">
    <property type="term" value="P:membrane assembly"/>
    <property type="evidence" value="ECO:0007669"/>
    <property type="project" value="TreeGrafter"/>
</dbReference>
<dbReference type="GO" id="GO:0007009">
    <property type="term" value="P:plasma membrane organization"/>
    <property type="evidence" value="ECO:0007669"/>
    <property type="project" value="TreeGrafter"/>
</dbReference>
<dbReference type="SMART" id="SM00724">
    <property type="entry name" value="TLC"/>
    <property type="match status" value="1"/>
</dbReference>
<evidence type="ECO:0000256" key="5">
    <source>
        <dbReference type="PROSITE-ProRule" id="PRU00205"/>
    </source>
</evidence>
<evidence type="ECO:0000256" key="7">
    <source>
        <dbReference type="SAM" id="Phobius"/>
    </source>
</evidence>
<keyword evidence="2 5" id="KW-0812">Transmembrane</keyword>
<dbReference type="InterPro" id="IPR050846">
    <property type="entry name" value="TLCD"/>
</dbReference>
<evidence type="ECO:0000256" key="1">
    <source>
        <dbReference type="ARBA" id="ARBA00004141"/>
    </source>
</evidence>
<dbReference type="WBParaSite" id="GPLIN_001043200">
    <property type="protein sequence ID" value="GPLIN_001043200"/>
    <property type="gene ID" value="GPLIN_001043200"/>
</dbReference>
<evidence type="ECO:0000313" key="9">
    <source>
        <dbReference type="Proteomes" id="UP000050741"/>
    </source>
</evidence>
<evidence type="ECO:0000256" key="3">
    <source>
        <dbReference type="ARBA" id="ARBA00022989"/>
    </source>
</evidence>
<feature type="compositionally biased region" description="Acidic residues" evidence="6">
    <location>
        <begin position="315"/>
        <end position="333"/>
    </location>
</feature>
<dbReference type="GO" id="GO:0055091">
    <property type="term" value="P:phospholipid homeostasis"/>
    <property type="evidence" value="ECO:0007669"/>
    <property type="project" value="TreeGrafter"/>
</dbReference>
<dbReference type="AlphaFoldDB" id="A0A183CC31"/>
<organism evidence="9 10">
    <name type="scientific">Globodera pallida</name>
    <name type="common">Potato cyst nematode worm</name>
    <name type="synonym">Heterodera pallida</name>
    <dbReference type="NCBI Taxonomy" id="36090"/>
    <lineage>
        <taxon>Eukaryota</taxon>
        <taxon>Metazoa</taxon>
        <taxon>Ecdysozoa</taxon>
        <taxon>Nematoda</taxon>
        <taxon>Chromadorea</taxon>
        <taxon>Rhabditida</taxon>
        <taxon>Tylenchina</taxon>
        <taxon>Tylenchomorpha</taxon>
        <taxon>Tylenchoidea</taxon>
        <taxon>Heteroderidae</taxon>
        <taxon>Heteroderinae</taxon>
        <taxon>Globodera</taxon>
    </lineage>
</organism>
<keyword evidence="3 7" id="KW-1133">Transmembrane helix</keyword>
<evidence type="ECO:0000313" key="10">
    <source>
        <dbReference type="WBParaSite" id="GPLIN_001043200"/>
    </source>
</evidence>
<dbReference type="PROSITE" id="PS50922">
    <property type="entry name" value="TLC"/>
    <property type="match status" value="1"/>
</dbReference>
<reference evidence="10" key="3">
    <citation type="submission" date="2016-06" db="UniProtKB">
        <authorList>
            <consortium name="WormBaseParasite"/>
        </authorList>
    </citation>
    <scope>IDENTIFICATION</scope>
</reference>